<dbReference type="AlphaFoldDB" id="A0A8X6N157"/>
<dbReference type="Proteomes" id="UP000887013">
    <property type="component" value="Unassembled WGS sequence"/>
</dbReference>
<protein>
    <submittedName>
        <fullName evidence="2">Uncharacterized protein</fullName>
    </submittedName>
</protein>
<gene>
    <name evidence="2" type="ORF">NPIL_90001</name>
</gene>
<accession>A0A8X6N157</accession>
<keyword evidence="1" id="KW-0812">Transmembrane</keyword>
<keyword evidence="1" id="KW-0472">Membrane</keyword>
<feature type="transmembrane region" description="Helical" evidence="1">
    <location>
        <begin position="117"/>
        <end position="136"/>
    </location>
</feature>
<evidence type="ECO:0000256" key="1">
    <source>
        <dbReference type="SAM" id="Phobius"/>
    </source>
</evidence>
<reference evidence="2" key="1">
    <citation type="submission" date="2020-08" db="EMBL/GenBank/DDBJ databases">
        <title>Multicomponent nature underlies the extraordinary mechanical properties of spider dragline silk.</title>
        <authorList>
            <person name="Kono N."/>
            <person name="Nakamura H."/>
            <person name="Mori M."/>
            <person name="Yoshida Y."/>
            <person name="Ohtoshi R."/>
            <person name="Malay A.D."/>
            <person name="Moran D.A.P."/>
            <person name="Tomita M."/>
            <person name="Numata K."/>
            <person name="Arakawa K."/>
        </authorList>
    </citation>
    <scope>NUCLEOTIDE SEQUENCE</scope>
</reference>
<dbReference type="EMBL" id="BMAW01052957">
    <property type="protein sequence ID" value="GFS88445.1"/>
    <property type="molecule type" value="Genomic_DNA"/>
</dbReference>
<evidence type="ECO:0000313" key="3">
    <source>
        <dbReference type="Proteomes" id="UP000887013"/>
    </source>
</evidence>
<proteinExistence type="predicted"/>
<organism evidence="2 3">
    <name type="scientific">Nephila pilipes</name>
    <name type="common">Giant wood spider</name>
    <name type="synonym">Nephila maculata</name>
    <dbReference type="NCBI Taxonomy" id="299642"/>
    <lineage>
        <taxon>Eukaryota</taxon>
        <taxon>Metazoa</taxon>
        <taxon>Ecdysozoa</taxon>
        <taxon>Arthropoda</taxon>
        <taxon>Chelicerata</taxon>
        <taxon>Arachnida</taxon>
        <taxon>Araneae</taxon>
        <taxon>Araneomorphae</taxon>
        <taxon>Entelegynae</taxon>
        <taxon>Araneoidea</taxon>
        <taxon>Nephilidae</taxon>
        <taxon>Nephila</taxon>
    </lineage>
</organism>
<keyword evidence="3" id="KW-1185">Reference proteome</keyword>
<keyword evidence="1" id="KW-1133">Transmembrane helix</keyword>
<sequence length="148" mass="16972">MKQNLSSFLYTNKLNSKIFSQSIPCQKTKVTNVIPFAIFRPKTPAITFASESDFLQRFTNASQSTAPNKIPPRINFLINKTHCSPPLQNWILNFDSNNTGAQGNENEEAGGGPKQKWGFRAVSVINYFLIYGRVFVKLRYARKMLRWY</sequence>
<comment type="caution">
    <text evidence="2">The sequence shown here is derived from an EMBL/GenBank/DDBJ whole genome shotgun (WGS) entry which is preliminary data.</text>
</comment>
<evidence type="ECO:0000313" key="2">
    <source>
        <dbReference type="EMBL" id="GFS88445.1"/>
    </source>
</evidence>
<name>A0A8X6N157_NEPPI</name>